<feature type="domain" description="Rib" evidence="3">
    <location>
        <begin position="605"/>
        <end position="677"/>
    </location>
</feature>
<comment type="caution">
    <text evidence="4">The sequence shown here is derived from an EMBL/GenBank/DDBJ whole genome shotgun (WGS) entry which is preliminary data.</text>
</comment>
<proteinExistence type="predicted"/>
<feature type="compositionally biased region" description="Basic and acidic residues" evidence="1">
    <location>
        <begin position="1514"/>
        <end position="1523"/>
    </location>
</feature>
<feature type="region of interest" description="Disordered" evidence="1">
    <location>
        <begin position="1287"/>
        <end position="1334"/>
    </location>
</feature>
<feature type="domain" description="Rib" evidence="3">
    <location>
        <begin position="529"/>
        <end position="601"/>
    </location>
</feature>
<dbReference type="NCBIfam" id="TIGR01167">
    <property type="entry name" value="LPXTG_anchor"/>
    <property type="match status" value="1"/>
</dbReference>
<evidence type="ECO:0000313" key="6">
    <source>
        <dbReference type="Proteomes" id="UP000188600"/>
    </source>
</evidence>
<feature type="domain" description="Rib" evidence="3">
    <location>
        <begin position="1289"/>
        <end position="1361"/>
    </location>
</feature>
<feature type="transmembrane region" description="Helical" evidence="2">
    <location>
        <begin position="1783"/>
        <end position="1803"/>
    </location>
</feature>
<feature type="compositionally biased region" description="Basic and acidic residues" evidence="1">
    <location>
        <begin position="678"/>
        <end position="687"/>
    </location>
</feature>
<organism evidence="4 6">
    <name type="scientific">Streptococcus azizii</name>
    <dbReference type="NCBI Taxonomy" id="1579424"/>
    <lineage>
        <taxon>Bacteria</taxon>
        <taxon>Bacillati</taxon>
        <taxon>Bacillota</taxon>
        <taxon>Bacilli</taxon>
        <taxon>Lactobacillales</taxon>
        <taxon>Streptococcaceae</taxon>
        <taxon>Streptococcus</taxon>
    </lineage>
</organism>
<feature type="compositionally biased region" description="Polar residues" evidence="1">
    <location>
        <begin position="1141"/>
        <end position="1150"/>
    </location>
</feature>
<reference evidence="6 7" key="1">
    <citation type="submission" date="2016-12" db="EMBL/GenBank/DDBJ databases">
        <authorList>
            <person name="Gulvik C.A."/>
        </authorList>
    </citation>
    <scope>NUCLEOTIDE SEQUENCE [LARGE SCALE GENOMIC DNA]</scope>
    <source>
        <strain evidence="5 7">12-5202</strain>
        <strain evidence="4 6">12-5291</strain>
    </source>
</reference>
<keyword evidence="2" id="KW-0812">Transmembrane</keyword>
<feature type="region of interest" description="Disordered" evidence="1">
    <location>
        <begin position="1666"/>
        <end position="1688"/>
    </location>
</feature>
<name>A0AB36JQP4_9STRE</name>
<feature type="domain" description="Rib" evidence="3">
    <location>
        <begin position="909"/>
        <end position="981"/>
    </location>
</feature>
<dbReference type="Proteomes" id="UP000188600">
    <property type="component" value="Unassembled WGS sequence"/>
</dbReference>
<feature type="domain" description="Rib" evidence="3">
    <location>
        <begin position="1517"/>
        <end position="1589"/>
    </location>
</feature>
<feature type="region of interest" description="Disordered" evidence="1">
    <location>
        <begin position="57"/>
        <end position="77"/>
    </location>
</feature>
<feature type="region of interest" description="Disordered" evidence="1">
    <location>
        <begin position="1210"/>
        <end position="1232"/>
    </location>
</feature>
<feature type="domain" description="Rib" evidence="3">
    <location>
        <begin position="985"/>
        <end position="1056"/>
    </location>
</feature>
<accession>A0AB36JQP4</accession>
<feature type="domain" description="Rib" evidence="3">
    <location>
        <begin position="1213"/>
        <end position="1285"/>
    </location>
</feature>
<protein>
    <recommendedName>
        <fullName evidence="3">Rib domain-containing protein</fullName>
    </recommendedName>
</protein>
<evidence type="ECO:0000313" key="4">
    <source>
        <dbReference type="EMBL" id="ONK27653.1"/>
    </source>
</evidence>
<feature type="compositionally biased region" description="Basic and acidic residues" evidence="1">
    <location>
        <begin position="830"/>
        <end position="839"/>
    </location>
</feature>
<feature type="domain" description="Rib" evidence="3">
    <location>
        <begin position="1441"/>
        <end position="1513"/>
    </location>
</feature>
<feature type="compositionally biased region" description="Polar residues" evidence="1">
    <location>
        <begin position="474"/>
        <end position="485"/>
    </location>
</feature>
<evidence type="ECO:0000256" key="2">
    <source>
        <dbReference type="SAM" id="Phobius"/>
    </source>
</evidence>
<feature type="region of interest" description="Disordered" evidence="1">
    <location>
        <begin position="526"/>
        <end position="547"/>
    </location>
</feature>
<gene>
    <name evidence="5" type="ORF">BVE84_04750</name>
    <name evidence="4" type="ORF">BVE86_04590</name>
</gene>
<feature type="transmembrane region" description="Helical" evidence="2">
    <location>
        <begin position="27"/>
        <end position="46"/>
    </location>
</feature>
<feature type="compositionally biased region" description="Polar residues" evidence="1">
    <location>
        <begin position="61"/>
        <end position="70"/>
    </location>
</feature>
<sequence>MKYSDRGKRKPLLKDEKVELRYGLKKIGTRLVSCIIGATIIFGSIINAQAESRVEPEHATLTRSSESASPISEWKPDNFEDGSDAVVISESGYSQIGPLGWRAAIADPFYTEGTASKFGWSAKPGGNANYADELIRIKGTLNEDKTSIHWKVIIKGTNSGEYKGVMRDFYRPYYLIGTSRGLGKPENWRVSNSTTTLTTYPSDFDSMETRSRKIYAGTPKEVRFPDGTTREFTIFGEKGYPTTEWAGGYRLGVTGPDREASSRYNIEKYIYYSKYFLEDFMQSATIQDATRIYEFDTRILPNEVTYLGAGTPNVASQFGNYMKWGQDFRQDVDFTDKVWITVGATSREATGTAATKPNGTGIYNFSKIAIIDTSYTDADKNDPQGRPQTVTVGEAPTPANSLDSVPSGSQVSYKTPVDTSTIGDKPAVVVVTYPDGSTDEIPVTVTVVDPRNDADRNDPQGRPQTVTVGEAPTPANSLDSVPVGSQVSYKTPVDTSTVGDKPAIVVVTYPDGSTDEISVTVTVVDPRNDADKNDPQGQNQEVNLGDTPDVARSLVQVPAGSQVSYKTPVDTSTVGDKPAIVVVTYPDGSTDELPVTVTVVDPRSDADKNDPQGQNQEVNLGDTPEATNSLVQIPAGSQVSYKTPVDTSTAGDKPAVVVVTYPDGSSDEIPVTVTVVDPRSDADKNDPQGRPQTVTVDEVPTPANSLDSVPAGSQVSYKTPVDTSTVGDKPAVVVVTYLDGSSDELPVTVTVVDPRSDADKNDPQGRPQTVTVGEAPIPANSLDSVPAGSQVSYKIPVDTSAVGDKPAIVVVTYPDGSTDELPVTVTVVDPRSDADRNDPQGRPQTVTVGEVPTPANSLDSVPSGSQVSYKTPVDTSTAGDKPAVVVVTYPDGSIDEIPVTVTVVDPRSDADRNNPQGQNQEVNLGDTPDAARSLVQVPAGSQVSYKTPVDTSTVGDKSTVVVVTYPDGSTDEISVTVTVVDPRSDADKNNPKGQNQEVNLGDTPEATNSLVQVPTGSQVSYKTPVDTSAVGDKPAVVIVTYPDGSTDEIPVTVTVVAPRSEADRNNPQGQNQEVNIGDTPDAARSLVQVPSGSQVSYKTPVDTSTAGTKDTIVVVTYPDGSTDEIPVTVTVVDPRSDADKNNPQGQNQEVNLGDTPDVARSLVQVPAGSQVSYKTPVDSSTVGDKPAVVVVTYPDGSSDELPVTVTVVDPRSDADKNDPQGQNQEVNLGDTPEATNSLVQVPAGSQVSYKTPVDTSTAGTKDTIVVVTYPDGSTDEIPVTVTVVDPRSDADRNEPQGRPQTVTVGEAPIPANSLDSVPSGSQVSYKTPVDTSTVGDKPTVVVVTYPDGSTDEIPVTVTVVDPRSDADKNDPQGRPQTVTVGEAPIPANSLDSVPSGSQVSYKTPVDTSTVGDKPAVVVVTYPDGSTDEIPVTVTVVDPRNDADRNNPQGQNQEVNLGDTPDAARSLVQVPAGSQVSYKTPVDTSTAGTKDTVVVVTYPDGSSDEIPVTVTVVDPRSDADKNDPQGRPQTVTVGEVPTPANSLDSVPSGSQVSYKIPVDTSTVGDKPAVVVVTYPDGSTDEIPVTVTVVDTRSDADKNNPQGQNQEVNLGDTPDAARSLVQVPSGSQVSYKTPVDTSTVGTKDTIVVVTYPDGSTDEIPVTVTVVDPRSDADKNDPQGQNQEVNLGDTPDVARSLVQVPSGSQVSYKTPVDTSTVGDKSAIVVVTYPDGSTDEISVTVTVVDPRSDADKNNSRNQSKVDGSGASNSLNQMLGRVRKLPQTGTRLSLLGVVGILLAGIGVFFALVKKARDTIQKRSKG</sequence>
<feature type="region of interest" description="Disordered" evidence="1">
    <location>
        <begin position="1438"/>
        <end position="1458"/>
    </location>
</feature>
<feature type="domain" description="Rib" evidence="3">
    <location>
        <begin position="833"/>
        <end position="905"/>
    </location>
</feature>
<dbReference type="EMBL" id="MSPT01000008">
    <property type="protein sequence ID" value="ONK27653.1"/>
    <property type="molecule type" value="Genomic_DNA"/>
</dbReference>
<feature type="region of interest" description="Disordered" evidence="1">
    <location>
        <begin position="602"/>
        <end position="624"/>
    </location>
</feature>
<dbReference type="Pfam" id="PF08428">
    <property type="entry name" value="Rib"/>
    <property type="match status" value="18"/>
</dbReference>
<keyword evidence="2" id="KW-1133">Transmembrane helix</keyword>
<feature type="compositionally biased region" description="Basic and acidic residues" evidence="1">
    <location>
        <begin position="1362"/>
        <end position="1371"/>
    </location>
</feature>
<feature type="region of interest" description="Disordered" evidence="1">
    <location>
        <begin position="677"/>
        <end position="725"/>
    </location>
</feature>
<feature type="domain" description="Rib" evidence="3">
    <location>
        <begin position="377"/>
        <end position="449"/>
    </location>
</feature>
<evidence type="ECO:0000259" key="3">
    <source>
        <dbReference type="Pfam" id="PF08428"/>
    </source>
</evidence>
<feature type="compositionally biased region" description="Basic and acidic residues" evidence="1">
    <location>
        <begin position="754"/>
        <end position="763"/>
    </location>
</feature>
<feature type="region of interest" description="Disordered" evidence="1">
    <location>
        <begin position="906"/>
        <end position="926"/>
    </location>
</feature>
<evidence type="ECO:0000313" key="7">
    <source>
        <dbReference type="Proteomes" id="UP000188946"/>
    </source>
</evidence>
<dbReference type="InterPro" id="IPR012706">
    <property type="entry name" value="Rib_alpha_Esp_rpt"/>
</dbReference>
<feature type="domain" description="Rib" evidence="3">
    <location>
        <begin position="1365"/>
        <end position="1437"/>
    </location>
</feature>
<feature type="compositionally biased region" description="Polar residues" evidence="1">
    <location>
        <begin position="854"/>
        <end position="878"/>
    </location>
</feature>
<feature type="region of interest" description="Disordered" evidence="1">
    <location>
        <begin position="1742"/>
        <end position="1766"/>
    </location>
</feature>
<evidence type="ECO:0000256" key="1">
    <source>
        <dbReference type="SAM" id="MobiDB-lite"/>
    </source>
</evidence>
<keyword evidence="7" id="KW-1185">Reference proteome</keyword>
<dbReference type="RefSeq" id="WP_076995919.1">
    <property type="nucleotide sequence ID" value="NZ_MSPR01000007.1"/>
</dbReference>
<feature type="region of interest" description="Disordered" evidence="1">
    <location>
        <begin position="1362"/>
        <end position="1409"/>
    </location>
</feature>
<feature type="region of interest" description="Disordered" evidence="1">
    <location>
        <begin position="1514"/>
        <end position="1550"/>
    </location>
</feature>
<feature type="region of interest" description="Disordered" evidence="1">
    <location>
        <begin position="449"/>
        <end position="485"/>
    </location>
</feature>
<feature type="region of interest" description="Disordered" evidence="1">
    <location>
        <begin position="1134"/>
        <end position="1153"/>
    </location>
</feature>
<feature type="compositionally biased region" description="Polar residues" evidence="1">
    <location>
        <begin position="398"/>
        <end position="419"/>
    </location>
</feature>
<feature type="region of interest" description="Disordered" evidence="1">
    <location>
        <begin position="376"/>
        <end position="419"/>
    </location>
</feature>
<keyword evidence="2" id="KW-0472">Membrane</keyword>
<feature type="region of interest" description="Disordered" evidence="1">
    <location>
        <begin position="754"/>
        <end position="787"/>
    </location>
</feature>
<feature type="compositionally biased region" description="Polar residues" evidence="1">
    <location>
        <begin position="913"/>
        <end position="922"/>
    </location>
</feature>
<feature type="compositionally biased region" description="Basic and acidic residues" evidence="1">
    <location>
        <begin position="450"/>
        <end position="459"/>
    </location>
</feature>
<feature type="domain" description="Rib" evidence="3">
    <location>
        <begin position="1137"/>
        <end position="1209"/>
    </location>
</feature>
<dbReference type="NCBIfam" id="TIGR02331">
    <property type="entry name" value="rib_alpha"/>
    <property type="match status" value="18"/>
</dbReference>
<feature type="domain" description="Rib" evidence="3">
    <location>
        <begin position="681"/>
        <end position="753"/>
    </location>
</feature>
<dbReference type="Proteomes" id="UP000188946">
    <property type="component" value="Unassembled WGS sequence"/>
</dbReference>
<feature type="compositionally biased region" description="Polar residues" evidence="1">
    <location>
        <begin position="1538"/>
        <end position="1550"/>
    </location>
</feature>
<feature type="domain" description="Rib" evidence="3">
    <location>
        <begin position="1061"/>
        <end position="1133"/>
    </location>
</feature>
<feature type="compositionally biased region" description="Polar residues" evidence="1">
    <location>
        <begin position="1445"/>
        <end position="1454"/>
    </location>
</feature>
<feature type="compositionally biased region" description="Polar residues" evidence="1">
    <location>
        <begin position="1389"/>
        <end position="1409"/>
    </location>
</feature>
<feature type="compositionally biased region" description="Polar residues" evidence="1">
    <location>
        <begin position="702"/>
        <end position="725"/>
    </location>
</feature>
<evidence type="ECO:0000313" key="5">
    <source>
        <dbReference type="EMBL" id="ONK29833.1"/>
    </source>
</evidence>
<dbReference type="EMBL" id="MSPR01000007">
    <property type="protein sequence ID" value="ONK29833.1"/>
    <property type="molecule type" value="Genomic_DNA"/>
</dbReference>
<dbReference type="InterPro" id="IPR059115">
    <property type="entry name" value="Rib"/>
</dbReference>
<feature type="domain" description="Rib" evidence="3">
    <location>
        <begin position="1593"/>
        <end position="1665"/>
    </location>
</feature>
<feature type="domain" description="Rib" evidence="3">
    <location>
        <begin position="1669"/>
        <end position="1741"/>
    </location>
</feature>
<feature type="domain" description="Rib" evidence="3">
    <location>
        <begin position="757"/>
        <end position="829"/>
    </location>
</feature>
<feature type="domain" description="Rib" evidence="3">
    <location>
        <begin position="453"/>
        <end position="525"/>
    </location>
</feature>
<feature type="compositionally biased region" description="Polar residues" evidence="1">
    <location>
        <begin position="1313"/>
        <end position="1334"/>
    </location>
</feature>
<feature type="compositionally biased region" description="Polar residues" evidence="1">
    <location>
        <begin position="1751"/>
        <end position="1766"/>
    </location>
</feature>
<feature type="region of interest" description="Disordered" evidence="1">
    <location>
        <begin position="981"/>
        <end position="1008"/>
    </location>
</feature>
<feature type="region of interest" description="Disordered" evidence="1">
    <location>
        <begin position="829"/>
        <end position="878"/>
    </location>
</feature>